<evidence type="ECO:0000256" key="5">
    <source>
        <dbReference type="SAM" id="Coils"/>
    </source>
</evidence>
<dbReference type="InterPro" id="IPR019133">
    <property type="entry name" value="MIC60"/>
</dbReference>
<keyword evidence="8" id="KW-1185">Reference proteome</keyword>
<keyword evidence="5" id="KW-0175">Coiled coil</keyword>
<evidence type="ECO:0000256" key="4">
    <source>
        <dbReference type="ARBA" id="ARBA00023136"/>
    </source>
</evidence>
<dbReference type="AlphaFoldDB" id="K7ZD30"/>
<sequence length="460" mass="51573">MVNSSEHFSSSTEKTKVCHCKAGNEAKSGNDTVSDKQAKISPKNKSLSAVFMRLIIVFIILSISICYVSYPKWREKAEQYVAMIGAISPLTLSKSIINFLTQDSPTSSENIKSQPTKYEYLDSFFDSFAVLKKDFQSLKERLVVLETKTYLLSEIPEWMSKTKENIDRITEQIDAMESKVKVLLDDVATFRYKQKVAEDIDVFSSAGLDLSDRLSILERRLLNIEEQENFEWPLVSSDGFDILQEKIKVLRSSFEDRDTSLIAQIDDIVAAQQELKYKLEEDQNKKKKIGAFLLAIDRLQEASQKGSAFAVELDELENAAWDQLKIAEAIVILRTHVDGVPSLVDLRYSFPAVAQSIIKSTSSIGDDNDIVDKVMTRIFSLVTLRHTETDDNRSLDAIINRAEAATRNGDLLIAADYLEALVGKAAQAAQPWITAVEERFALDKAIHTLHSQALAALLGD</sequence>
<evidence type="ECO:0000256" key="1">
    <source>
        <dbReference type="ARBA" id="ARBA00004370"/>
    </source>
</evidence>
<keyword evidence="3 6" id="KW-1133">Transmembrane helix</keyword>
<comment type="subcellular location">
    <subcellularLocation>
        <location evidence="1">Membrane</location>
    </subcellularLocation>
</comment>
<evidence type="ECO:0000256" key="6">
    <source>
        <dbReference type="SAM" id="Phobius"/>
    </source>
</evidence>
<dbReference type="HOGENOM" id="CLU_594077_0_0_5"/>
<name>K7ZD30_9PROT</name>
<evidence type="ECO:0000313" key="8">
    <source>
        <dbReference type="Proteomes" id="UP000010077"/>
    </source>
</evidence>
<evidence type="ECO:0000256" key="3">
    <source>
        <dbReference type="ARBA" id="ARBA00022989"/>
    </source>
</evidence>
<dbReference type="Pfam" id="PF09731">
    <property type="entry name" value="Mitofilin"/>
    <property type="match status" value="1"/>
</dbReference>
<feature type="transmembrane region" description="Helical" evidence="6">
    <location>
        <begin position="50"/>
        <end position="68"/>
    </location>
</feature>
<keyword evidence="4 6" id="KW-0472">Membrane</keyword>
<proteinExistence type="predicted"/>
<dbReference type="GO" id="GO:0016020">
    <property type="term" value="C:membrane"/>
    <property type="evidence" value="ECO:0007669"/>
    <property type="project" value="UniProtKB-SubCell"/>
</dbReference>
<dbReference type="EMBL" id="CP003539">
    <property type="protein sequence ID" value="AFX99131.1"/>
    <property type="molecule type" value="Genomic_DNA"/>
</dbReference>
<reference evidence="7 8" key="1">
    <citation type="journal article" date="2012" name="Proc. Natl. Acad. Sci. U.S.A.">
        <title>Genome streamlining and chemical defense in a coral reef symbiosis.</title>
        <authorList>
            <person name="Kwan J.C."/>
            <person name="Donia M.S."/>
            <person name="Han A.W."/>
            <person name="Hirose E."/>
            <person name="Haygood M.G."/>
            <person name="Schmidt E.W."/>
        </authorList>
    </citation>
    <scope>NUCLEOTIDE SEQUENCE [LARGE SCALE GENOMIC DNA]</scope>
    <source>
        <strain evidence="7 8">L2</strain>
    </source>
</reference>
<evidence type="ECO:0000256" key="2">
    <source>
        <dbReference type="ARBA" id="ARBA00022692"/>
    </source>
</evidence>
<keyword evidence="2 6" id="KW-0812">Transmembrane</keyword>
<dbReference type="KEGG" id="thal:A1OE_949"/>
<dbReference type="eggNOG" id="COG4223">
    <property type="taxonomic scope" value="Bacteria"/>
</dbReference>
<gene>
    <name evidence="7" type="ORF">A1OE_949</name>
</gene>
<dbReference type="Proteomes" id="UP000010077">
    <property type="component" value="Chromosome"/>
</dbReference>
<accession>K7ZD30</accession>
<organism evidence="7 8">
    <name type="scientific">Candidatus Endolissoclinum faulkneri L2</name>
    <dbReference type="NCBI Taxonomy" id="1193729"/>
    <lineage>
        <taxon>Bacteria</taxon>
        <taxon>Pseudomonadati</taxon>
        <taxon>Pseudomonadota</taxon>
        <taxon>Alphaproteobacteria</taxon>
        <taxon>Rhodospirillales</taxon>
        <taxon>Rhodospirillaceae</taxon>
        <taxon>Candidatus Endolissoclinum</taxon>
    </lineage>
</organism>
<protein>
    <submittedName>
        <fullName evidence="7">Uncharacterized protein</fullName>
    </submittedName>
</protein>
<feature type="coiled-coil region" evidence="5">
    <location>
        <begin position="159"/>
        <end position="186"/>
    </location>
</feature>
<evidence type="ECO:0000313" key="7">
    <source>
        <dbReference type="EMBL" id="AFX99131.1"/>
    </source>
</evidence>
<dbReference type="OrthoDB" id="7340250at2"/>
<dbReference type="RefSeq" id="WP_015088629.1">
    <property type="nucleotide sequence ID" value="NC_019566.1"/>
</dbReference>
<dbReference type="STRING" id="1193729.A1OE_949"/>